<feature type="domain" description="Cytochrome oxidase subunit II copper A binding" evidence="19">
    <location>
        <begin position="134"/>
        <end position="269"/>
    </location>
</feature>
<dbReference type="InterPro" id="IPR002429">
    <property type="entry name" value="CcO_II-like_C"/>
</dbReference>
<keyword evidence="9" id="KW-0249">Electron transport</keyword>
<sequence>MSSQKRTGSFSPAVKATALAGVALLVLTACAEDHPARRGWLPGDRDTTSNTAELTDLWVNSWIAALVVGVLTWGLMLWCMIAYRRRKGETGYPRQLAYNIPLEIMYTIVPLVMVGVLFFWTDQVQRSVDEPYAEPDLVVEVYGKQWSWDWNYTYTADDGTEYEVHDTGIQAHLTGEEGVRETLPTIYLPVDHDITFELKSRDVIHSFWVPAFLQKRDMVPGRTNYMYLNPQELGSFDGKCAELCGEYHSEMLFNVEVVEADEFVDYLETLDEGHLGDEYNRNPNLHDRETLTGGDH</sequence>
<organism evidence="20 21">
    <name type="scientific">Nesterenkonia rhizosphaerae</name>
    <dbReference type="NCBI Taxonomy" id="1348272"/>
    <lineage>
        <taxon>Bacteria</taxon>
        <taxon>Bacillati</taxon>
        <taxon>Actinomycetota</taxon>
        <taxon>Actinomycetes</taxon>
        <taxon>Micrococcales</taxon>
        <taxon>Micrococcaceae</taxon>
        <taxon>Nesterenkonia</taxon>
    </lineage>
</organism>
<feature type="transmembrane region" description="Helical" evidence="17">
    <location>
        <begin position="62"/>
        <end position="83"/>
    </location>
</feature>
<dbReference type="InterPro" id="IPR008972">
    <property type="entry name" value="Cupredoxin"/>
</dbReference>
<protein>
    <recommendedName>
        <fullName evidence="3">cytochrome-c oxidase</fullName>
        <ecNumber evidence="3">7.1.1.9</ecNumber>
    </recommendedName>
    <alternativeName>
        <fullName evidence="14">Cytochrome aa3 subunit 2</fullName>
    </alternativeName>
</protein>
<keyword evidence="6 17" id="KW-0812">Transmembrane</keyword>
<dbReference type="PRINTS" id="PR01166">
    <property type="entry name" value="CYCOXIDASEII"/>
</dbReference>
<dbReference type="Gene3D" id="2.60.40.420">
    <property type="entry name" value="Cupredoxins - blue copper proteins"/>
    <property type="match status" value="1"/>
</dbReference>
<evidence type="ECO:0000256" key="5">
    <source>
        <dbReference type="ARBA" id="ARBA00022660"/>
    </source>
</evidence>
<dbReference type="SUPFAM" id="SSF49503">
    <property type="entry name" value="Cupredoxins"/>
    <property type="match status" value="1"/>
</dbReference>
<name>A0ABP9GA54_9MICC</name>
<feature type="transmembrane region" description="Helical" evidence="17">
    <location>
        <begin position="104"/>
        <end position="121"/>
    </location>
</feature>
<keyword evidence="11" id="KW-0186">Copper</keyword>
<dbReference type="NCBIfam" id="TIGR02866">
    <property type="entry name" value="CoxB"/>
    <property type="match status" value="1"/>
</dbReference>
<dbReference type="PROSITE" id="PS00078">
    <property type="entry name" value="COX2"/>
    <property type="match status" value="1"/>
</dbReference>
<evidence type="ECO:0000256" key="8">
    <source>
        <dbReference type="ARBA" id="ARBA00022967"/>
    </source>
</evidence>
<keyword evidence="4" id="KW-0813">Transport</keyword>
<dbReference type="RefSeq" id="WP_345478228.1">
    <property type="nucleotide sequence ID" value="NZ_BAABLW010000007.1"/>
</dbReference>
<dbReference type="Proteomes" id="UP001500368">
    <property type="component" value="Unassembled WGS sequence"/>
</dbReference>
<accession>A0ABP9GA54</accession>
<evidence type="ECO:0000256" key="6">
    <source>
        <dbReference type="ARBA" id="ARBA00022692"/>
    </source>
</evidence>
<dbReference type="PANTHER" id="PTHR22888:SF9">
    <property type="entry name" value="CYTOCHROME C OXIDASE SUBUNIT 2"/>
    <property type="match status" value="1"/>
</dbReference>
<evidence type="ECO:0000256" key="1">
    <source>
        <dbReference type="ARBA" id="ARBA00004141"/>
    </source>
</evidence>
<keyword evidence="10 17" id="KW-1133">Transmembrane helix</keyword>
<dbReference type="Pfam" id="PF00116">
    <property type="entry name" value="COX2"/>
    <property type="match status" value="1"/>
</dbReference>
<keyword evidence="7" id="KW-0479">Metal-binding</keyword>
<reference evidence="21" key="1">
    <citation type="journal article" date="2019" name="Int. J. Syst. Evol. Microbiol.">
        <title>The Global Catalogue of Microorganisms (GCM) 10K type strain sequencing project: providing services to taxonomists for standard genome sequencing and annotation.</title>
        <authorList>
            <consortium name="The Broad Institute Genomics Platform"/>
            <consortium name="The Broad Institute Genome Sequencing Center for Infectious Disease"/>
            <person name="Wu L."/>
            <person name="Ma J."/>
        </authorList>
    </citation>
    <scope>NUCLEOTIDE SEQUENCE [LARGE SCALE GENOMIC DNA]</scope>
    <source>
        <strain evidence="21">JCM 19129</strain>
    </source>
</reference>
<comment type="similarity">
    <text evidence="2">Belongs to the cytochrome c oxidase subunit 2 family.</text>
</comment>
<evidence type="ECO:0000256" key="2">
    <source>
        <dbReference type="ARBA" id="ARBA00007866"/>
    </source>
</evidence>
<dbReference type="PANTHER" id="PTHR22888">
    <property type="entry name" value="CYTOCHROME C OXIDASE, SUBUNIT II"/>
    <property type="match status" value="1"/>
</dbReference>
<evidence type="ECO:0000256" key="12">
    <source>
        <dbReference type="ARBA" id="ARBA00023136"/>
    </source>
</evidence>
<comment type="subcellular location">
    <subcellularLocation>
        <location evidence="1">Membrane</location>
        <topology evidence="1">Multi-pass membrane protein</topology>
    </subcellularLocation>
</comment>
<feature type="signal peptide" evidence="18">
    <location>
        <begin position="1"/>
        <end position="31"/>
    </location>
</feature>
<evidence type="ECO:0000313" key="20">
    <source>
        <dbReference type="EMBL" id="GAA4925575.1"/>
    </source>
</evidence>
<dbReference type="InterPro" id="IPR014222">
    <property type="entry name" value="Cyt_c_oxidase_su2"/>
</dbReference>
<evidence type="ECO:0000256" key="11">
    <source>
        <dbReference type="ARBA" id="ARBA00023008"/>
    </source>
</evidence>
<keyword evidence="18" id="KW-0732">Signal</keyword>
<dbReference type="InterPro" id="IPR045187">
    <property type="entry name" value="CcO_II"/>
</dbReference>
<evidence type="ECO:0000256" key="18">
    <source>
        <dbReference type="SAM" id="SignalP"/>
    </source>
</evidence>
<evidence type="ECO:0000313" key="21">
    <source>
        <dbReference type="Proteomes" id="UP001500368"/>
    </source>
</evidence>
<evidence type="ECO:0000256" key="3">
    <source>
        <dbReference type="ARBA" id="ARBA00012949"/>
    </source>
</evidence>
<evidence type="ECO:0000256" key="13">
    <source>
        <dbReference type="ARBA" id="ARBA00024688"/>
    </source>
</evidence>
<comment type="function">
    <text evidence="13">Subunits I and II form the functional core of the enzyme complex. Electrons originating in cytochrome c are transferred via heme a and Cu(A) to the binuclear center formed by heme a3 and Cu(B).</text>
</comment>
<keyword evidence="21" id="KW-1185">Reference proteome</keyword>
<comment type="caution">
    <text evidence="20">The sequence shown here is derived from an EMBL/GenBank/DDBJ whole genome shotgun (WGS) entry which is preliminary data.</text>
</comment>
<dbReference type="InterPro" id="IPR036257">
    <property type="entry name" value="Cyt_c_oxidase_su2_TM_sf"/>
</dbReference>
<evidence type="ECO:0000256" key="7">
    <source>
        <dbReference type="ARBA" id="ARBA00022723"/>
    </source>
</evidence>
<comment type="catalytic activity">
    <reaction evidence="15">
        <text>4 Fe(II)-[cytochrome c] + O2 + 8 H(+)(in) = 4 Fe(III)-[cytochrome c] + 2 H2O + 4 H(+)(out)</text>
        <dbReference type="Rhea" id="RHEA:11436"/>
        <dbReference type="Rhea" id="RHEA-COMP:10350"/>
        <dbReference type="Rhea" id="RHEA-COMP:14399"/>
        <dbReference type="ChEBI" id="CHEBI:15377"/>
        <dbReference type="ChEBI" id="CHEBI:15378"/>
        <dbReference type="ChEBI" id="CHEBI:15379"/>
        <dbReference type="ChEBI" id="CHEBI:29033"/>
        <dbReference type="ChEBI" id="CHEBI:29034"/>
        <dbReference type="EC" id="7.1.1.9"/>
    </reaction>
</comment>
<dbReference type="SUPFAM" id="SSF81464">
    <property type="entry name" value="Cytochrome c oxidase subunit II-like, transmembrane region"/>
    <property type="match status" value="1"/>
</dbReference>
<dbReference type="PROSITE" id="PS51257">
    <property type="entry name" value="PROKAR_LIPOPROTEIN"/>
    <property type="match status" value="1"/>
</dbReference>
<dbReference type="PROSITE" id="PS50857">
    <property type="entry name" value="COX2_CUA"/>
    <property type="match status" value="1"/>
</dbReference>
<feature type="region of interest" description="Disordered" evidence="16">
    <location>
        <begin position="277"/>
        <end position="296"/>
    </location>
</feature>
<evidence type="ECO:0000256" key="16">
    <source>
        <dbReference type="SAM" id="MobiDB-lite"/>
    </source>
</evidence>
<evidence type="ECO:0000256" key="9">
    <source>
        <dbReference type="ARBA" id="ARBA00022982"/>
    </source>
</evidence>
<evidence type="ECO:0000259" key="19">
    <source>
        <dbReference type="PROSITE" id="PS50857"/>
    </source>
</evidence>
<evidence type="ECO:0000256" key="15">
    <source>
        <dbReference type="ARBA" id="ARBA00047816"/>
    </source>
</evidence>
<dbReference type="Gene3D" id="1.10.287.90">
    <property type="match status" value="1"/>
</dbReference>
<evidence type="ECO:0000256" key="4">
    <source>
        <dbReference type="ARBA" id="ARBA00022448"/>
    </source>
</evidence>
<evidence type="ECO:0000256" key="14">
    <source>
        <dbReference type="ARBA" id="ARBA00031399"/>
    </source>
</evidence>
<gene>
    <name evidence="20" type="primary">coxB</name>
    <name evidence="20" type="ORF">GCM10025790_23860</name>
</gene>
<keyword evidence="8" id="KW-1278">Translocase</keyword>
<evidence type="ECO:0000256" key="10">
    <source>
        <dbReference type="ARBA" id="ARBA00022989"/>
    </source>
</evidence>
<dbReference type="EC" id="7.1.1.9" evidence="3"/>
<feature type="chain" id="PRO_5047206874" description="cytochrome-c oxidase" evidence="18">
    <location>
        <begin position="32"/>
        <end position="296"/>
    </location>
</feature>
<keyword evidence="5" id="KW-0679">Respiratory chain</keyword>
<keyword evidence="12 17" id="KW-0472">Membrane</keyword>
<dbReference type="InterPro" id="IPR001505">
    <property type="entry name" value="Copper_CuA"/>
</dbReference>
<dbReference type="EMBL" id="BAABLW010000007">
    <property type="protein sequence ID" value="GAA4925575.1"/>
    <property type="molecule type" value="Genomic_DNA"/>
</dbReference>
<evidence type="ECO:0000256" key="17">
    <source>
        <dbReference type="SAM" id="Phobius"/>
    </source>
</evidence>
<proteinExistence type="inferred from homology"/>